<protein>
    <submittedName>
        <fullName evidence="9">OLC1v1027879C1</fullName>
    </submittedName>
</protein>
<dbReference type="InterPro" id="IPR009057">
    <property type="entry name" value="Homeodomain-like_sf"/>
</dbReference>
<reference evidence="9" key="1">
    <citation type="submission" date="2023-03" db="EMBL/GenBank/DDBJ databases">
        <authorList>
            <person name="Julca I."/>
        </authorList>
    </citation>
    <scope>NUCLEOTIDE SEQUENCE</scope>
</reference>
<evidence type="ECO:0000256" key="1">
    <source>
        <dbReference type="ARBA" id="ARBA00004123"/>
    </source>
</evidence>
<keyword evidence="2" id="KW-0217">Developmental protein</keyword>
<dbReference type="AlphaFoldDB" id="A0AAV1CCG9"/>
<dbReference type="InterPro" id="IPR001005">
    <property type="entry name" value="SANT/Myb"/>
</dbReference>
<keyword evidence="10" id="KW-1185">Reference proteome</keyword>
<keyword evidence="3" id="KW-0221">Differentiation</keyword>
<dbReference type="Pfam" id="PF00249">
    <property type="entry name" value="Myb_DNA-binding"/>
    <property type="match status" value="1"/>
</dbReference>
<feature type="compositionally biased region" description="Low complexity" evidence="7">
    <location>
        <begin position="214"/>
        <end position="224"/>
    </location>
</feature>
<name>A0AAV1CCG9_OLDCO</name>
<evidence type="ECO:0000256" key="4">
    <source>
        <dbReference type="ARBA" id="ARBA00023015"/>
    </source>
</evidence>
<dbReference type="GO" id="GO:0006355">
    <property type="term" value="P:regulation of DNA-templated transcription"/>
    <property type="evidence" value="ECO:0007669"/>
    <property type="project" value="InterPro"/>
</dbReference>
<evidence type="ECO:0000313" key="9">
    <source>
        <dbReference type="EMBL" id="CAI9092595.1"/>
    </source>
</evidence>
<gene>
    <name evidence="9" type="ORF">OLC1_LOCUS4221</name>
</gene>
<keyword evidence="5" id="KW-0804">Transcription</keyword>
<proteinExistence type="predicted"/>
<dbReference type="InterPro" id="IPR044847">
    <property type="entry name" value="KAN_fam"/>
</dbReference>
<evidence type="ECO:0000313" key="10">
    <source>
        <dbReference type="Proteomes" id="UP001161247"/>
    </source>
</evidence>
<dbReference type="PANTHER" id="PTHR31496:SF19">
    <property type="entry name" value="TWO-COMPONENT RESPONSE REGULATOR ARR13"/>
    <property type="match status" value="1"/>
</dbReference>
<dbReference type="GO" id="GO:0010158">
    <property type="term" value="P:abaxial cell fate specification"/>
    <property type="evidence" value="ECO:0007669"/>
    <property type="project" value="InterPro"/>
</dbReference>
<feature type="compositionally biased region" description="Low complexity" evidence="7">
    <location>
        <begin position="41"/>
        <end position="56"/>
    </location>
</feature>
<evidence type="ECO:0000256" key="3">
    <source>
        <dbReference type="ARBA" id="ARBA00022782"/>
    </source>
</evidence>
<dbReference type="Proteomes" id="UP001161247">
    <property type="component" value="Chromosome 1"/>
</dbReference>
<dbReference type="Gene3D" id="1.10.10.60">
    <property type="entry name" value="Homeodomain-like"/>
    <property type="match status" value="1"/>
</dbReference>
<evidence type="ECO:0000256" key="5">
    <source>
        <dbReference type="ARBA" id="ARBA00023163"/>
    </source>
</evidence>
<comment type="subcellular location">
    <subcellularLocation>
        <location evidence="1">Nucleus</location>
    </subcellularLocation>
</comment>
<evidence type="ECO:0000256" key="7">
    <source>
        <dbReference type="SAM" id="MobiDB-lite"/>
    </source>
</evidence>
<dbReference type="EMBL" id="OX459118">
    <property type="protein sequence ID" value="CAI9092595.1"/>
    <property type="molecule type" value="Genomic_DNA"/>
</dbReference>
<evidence type="ECO:0000259" key="8">
    <source>
        <dbReference type="PROSITE" id="PS51294"/>
    </source>
</evidence>
<keyword evidence="6" id="KW-0539">Nucleus</keyword>
<sequence length="240" mass="27114">MKNLDCDKLFVSNNLVSVNSPSFSMESGKSTVEIPAQKTEQTPSQSSINSSNNITNNVRSRVRPYSRSKVPRLRWTHDLHQCFVHAVQRLGGEERATPKAVLQLMSVKGLTISHVKSHLQMYRSMMHEQVIKVNEENPLLLRLKKNTIVPPPTKWVNRDPSHIGNEYLGKVPNSSYPSFYKDFFGPNNDQARENEKQVGSSFKKKKTEEEAEASRSWSLLCSSSGPKDEEDGINLELTLG</sequence>
<feature type="region of interest" description="Disordered" evidence="7">
    <location>
        <begin position="186"/>
        <end position="240"/>
    </location>
</feature>
<keyword evidence="4" id="KW-0805">Transcription regulation</keyword>
<organism evidence="9 10">
    <name type="scientific">Oldenlandia corymbosa var. corymbosa</name>
    <dbReference type="NCBI Taxonomy" id="529605"/>
    <lineage>
        <taxon>Eukaryota</taxon>
        <taxon>Viridiplantae</taxon>
        <taxon>Streptophyta</taxon>
        <taxon>Embryophyta</taxon>
        <taxon>Tracheophyta</taxon>
        <taxon>Spermatophyta</taxon>
        <taxon>Magnoliopsida</taxon>
        <taxon>eudicotyledons</taxon>
        <taxon>Gunneridae</taxon>
        <taxon>Pentapetalae</taxon>
        <taxon>asterids</taxon>
        <taxon>lamiids</taxon>
        <taxon>Gentianales</taxon>
        <taxon>Rubiaceae</taxon>
        <taxon>Rubioideae</taxon>
        <taxon>Spermacoceae</taxon>
        <taxon>Hedyotis-Oldenlandia complex</taxon>
        <taxon>Oldenlandia</taxon>
    </lineage>
</organism>
<accession>A0AAV1CCG9</accession>
<evidence type="ECO:0000256" key="2">
    <source>
        <dbReference type="ARBA" id="ARBA00022473"/>
    </source>
</evidence>
<dbReference type="SUPFAM" id="SSF46689">
    <property type="entry name" value="Homeodomain-like"/>
    <property type="match status" value="1"/>
</dbReference>
<dbReference type="InterPro" id="IPR017930">
    <property type="entry name" value="Myb_dom"/>
</dbReference>
<dbReference type="InterPro" id="IPR006447">
    <property type="entry name" value="Myb_dom_plants"/>
</dbReference>
<dbReference type="NCBIfam" id="TIGR01557">
    <property type="entry name" value="myb_SHAQKYF"/>
    <property type="match status" value="1"/>
</dbReference>
<dbReference type="GO" id="GO:0005634">
    <property type="term" value="C:nucleus"/>
    <property type="evidence" value="ECO:0007669"/>
    <property type="project" value="UniProtKB-SubCell"/>
</dbReference>
<dbReference type="FunFam" id="1.10.10.60:FF:000002">
    <property type="entry name" value="Myb family transcription factor"/>
    <property type="match status" value="1"/>
</dbReference>
<dbReference type="PROSITE" id="PS51294">
    <property type="entry name" value="HTH_MYB"/>
    <property type="match status" value="1"/>
</dbReference>
<evidence type="ECO:0000256" key="6">
    <source>
        <dbReference type="ARBA" id="ARBA00023242"/>
    </source>
</evidence>
<dbReference type="GO" id="GO:0000976">
    <property type="term" value="F:transcription cis-regulatory region binding"/>
    <property type="evidence" value="ECO:0007669"/>
    <property type="project" value="InterPro"/>
</dbReference>
<feature type="region of interest" description="Disordered" evidence="7">
    <location>
        <begin position="22"/>
        <end position="56"/>
    </location>
</feature>
<dbReference type="PANTHER" id="PTHR31496">
    <property type="entry name" value="TRANSCRIPTION FACTOR KAN2-RELATED"/>
    <property type="match status" value="1"/>
</dbReference>
<feature type="domain" description="HTH myb-type" evidence="8">
    <location>
        <begin position="67"/>
        <end position="127"/>
    </location>
</feature>